<evidence type="ECO:0000313" key="1">
    <source>
        <dbReference type="EMBL" id="CAK8690380.1"/>
    </source>
</evidence>
<protein>
    <submittedName>
        <fullName evidence="1">Uncharacterized protein</fullName>
    </submittedName>
</protein>
<sequence>MPILKRVTGIGFDLAHPYFKDKDRKAAIKLKTKHRTADMYQLLKKAQVSIAAEEGSVIRPENLSDTTFDSKDSAQKAAIRLSHQEAVVRELNSEIL</sequence>
<gene>
    <name evidence="1" type="ORF">CVLEPA_LOCUS23008</name>
</gene>
<dbReference type="EMBL" id="CAWYQH010000119">
    <property type="protein sequence ID" value="CAK8690380.1"/>
    <property type="molecule type" value="Genomic_DNA"/>
</dbReference>
<dbReference type="Proteomes" id="UP001642483">
    <property type="component" value="Unassembled WGS sequence"/>
</dbReference>
<proteinExistence type="predicted"/>
<organism evidence="1 2">
    <name type="scientific">Clavelina lepadiformis</name>
    <name type="common">Light-bulb sea squirt</name>
    <name type="synonym">Ascidia lepadiformis</name>
    <dbReference type="NCBI Taxonomy" id="159417"/>
    <lineage>
        <taxon>Eukaryota</taxon>
        <taxon>Metazoa</taxon>
        <taxon>Chordata</taxon>
        <taxon>Tunicata</taxon>
        <taxon>Ascidiacea</taxon>
        <taxon>Aplousobranchia</taxon>
        <taxon>Clavelinidae</taxon>
        <taxon>Clavelina</taxon>
    </lineage>
</organism>
<evidence type="ECO:0000313" key="2">
    <source>
        <dbReference type="Proteomes" id="UP001642483"/>
    </source>
</evidence>
<keyword evidence="2" id="KW-1185">Reference proteome</keyword>
<reference evidence="1 2" key="1">
    <citation type="submission" date="2024-02" db="EMBL/GenBank/DDBJ databases">
        <authorList>
            <person name="Daric V."/>
            <person name="Darras S."/>
        </authorList>
    </citation>
    <scope>NUCLEOTIDE SEQUENCE [LARGE SCALE GENOMIC DNA]</scope>
</reference>
<comment type="caution">
    <text evidence="1">The sequence shown here is derived from an EMBL/GenBank/DDBJ whole genome shotgun (WGS) entry which is preliminary data.</text>
</comment>
<name>A0ABP0GF26_CLALP</name>
<accession>A0ABP0GF26</accession>